<dbReference type="InterPro" id="IPR036390">
    <property type="entry name" value="WH_DNA-bd_sf"/>
</dbReference>
<dbReference type="InterPro" id="IPR036388">
    <property type="entry name" value="WH-like_DNA-bd_sf"/>
</dbReference>
<comment type="caution">
    <text evidence="2">The sequence shown here is derived from an EMBL/GenBank/DDBJ whole genome shotgun (WGS) entry which is preliminary data.</text>
</comment>
<gene>
    <name evidence="2" type="ORF">GCM10011512_27820</name>
</gene>
<protein>
    <submittedName>
        <fullName evidence="2">AsnC family transcriptional regulator</fullName>
    </submittedName>
</protein>
<accession>A0ABQ1PLK8</accession>
<dbReference type="InterPro" id="IPR011008">
    <property type="entry name" value="Dimeric_a/b-barrel"/>
</dbReference>
<name>A0ABQ1PLK8_9MICC</name>
<dbReference type="Pfam" id="PF01037">
    <property type="entry name" value="AsnC_trans_reg"/>
    <property type="match status" value="1"/>
</dbReference>
<proteinExistence type="predicted"/>
<dbReference type="CDD" id="cd00090">
    <property type="entry name" value="HTH_ARSR"/>
    <property type="match status" value="1"/>
</dbReference>
<organism evidence="2 3">
    <name type="scientific">Tersicoccus solisilvae</name>
    <dbReference type="NCBI Taxonomy" id="1882339"/>
    <lineage>
        <taxon>Bacteria</taxon>
        <taxon>Bacillati</taxon>
        <taxon>Actinomycetota</taxon>
        <taxon>Actinomycetes</taxon>
        <taxon>Micrococcales</taxon>
        <taxon>Micrococcaceae</taxon>
        <taxon>Tersicoccus</taxon>
    </lineage>
</organism>
<dbReference type="Proteomes" id="UP000597761">
    <property type="component" value="Unassembled WGS sequence"/>
</dbReference>
<evidence type="ECO:0000313" key="2">
    <source>
        <dbReference type="EMBL" id="GGC99338.1"/>
    </source>
</evidence>
<dbReference type="PANTHER" id="PTHR30154">
    <property type="entry name" value="LEUCINE-RESPONSIVE REGULATORY PROTEIN"/>
    <property type="match status" value="1"/>
</dbReference>
<dbReference type="Gene3D" id="3.30.70.920">
    <property type="match status" value="1"/>
</dbReference>
<keyword evidence="3" id="KW-1185">Reference proteome</keyword>
<feature type="domain" description="Transcription regulator AsnC/Lrp ligand binding" evidence="1">
    <location>
        <begin position="71"/>
        <end position="138"/>
    </location>
</feature>
<reference evidence="3" key="1">
    <citation type="journal article" date="2019" name="Int. J. Syst. Evol. Microbiol.">
        <title>The Global Catalogue of Microorganisms (GCM) 10K type strain sequencing project: providing services to taxonomists for standard genome sequencing and annotation.</title>
        <authorList>
            <consortium name="The Broad Institute Genomics Platform"/>
            <consortium name="The Broad Institute Genome Sequencing Center for Infectious Disease"/>
            <person name="Wu L."/>
            <person name="Ma J."/>
        </authorList>
    </citation>
    <scope>NUCLEOTIDE SEQUENCE [LARGE SCALE GENOMIC DNA]</scope>
    <source>
        <strain evidence="3">CGMCC 1.15480</strain>
    </source>
</reference>
<dbReference type="SMART" id="SM00344">
    <property type="entry name" value="HTH_ASNC"/>
    <property type="match status" value="1"/>
</dbReference>
<sequence length="158" mass="17117">MLADSTDLRILRDMVSHSRRTAVAIASRLRLSRNTVQVRLGRLEEGGAFLPFARQVAPAALGYPLTAFMAVQVEQPALEAIAVAFAAIPEIVEAHGTTGTADLLVRVVGVDAEDLFRIHGAMLACPGVMRIDTSISMHEVIEHRVLPLIDQRLGRGQD</sequence>
<dbReference type="InterPro" id="IPR019888">
    <property type="entry name" value="Tscrpt_reg_AsnC-like"/>
</dbReference>
<evidence type="ECO:0000259" key="1">
    <source>
        <dbReference type="Pfam" id="PF01037"/>
    </source>
</evidence>
<dbReference type="EMBL" id="BMJI01000024">
    <property type="protein sequence ID" value="GGC99338.1"/>
    <property type="molecule type" value="Genomic_DNA"/>
</dbReference>
<evidence type="ECO:0000313" key="3">
    <source>
        <dbReference type="Proteomes" id="UP000597761"/>
    </source>
</evidence>
<dbReference type="SUPFAM" id="SSF46785">
    <property type="entry name" value="Winged helix' DNA-binding domain"/>
    <property type="match status" value="1"/>
</dbReference>
<dbReference type="InterPro" id="IPR011991">
    <property type="entry name" value="ArsR-like_HTH"/>
</dbReference>
<dbReference type="InterPro" id="IPR019887">
    <property type="entry name" value="Tscrpt_reg_AsnC/Lrp_C"/>
</dbReference>
<dbReference type="SUPFAM" id="SSF54909">
    <property type="entry name" value="Dimeric alpha+beta barrel"/>
    <property type="match status" value="1"/>
</dbReference>
<dbReference type="Pfam" id="PF13412">
    <property type="entry name" value="HTH_24"/>
    <property type="match status" value="1"/>
</dbReference>
<dbReference type="PANTHER" id="PTHR30154:SF34">
    <property type="entry name" value="TRANSCRIPTIONAL REGULATOR AZLB"/>
    <property type="match status" value="1"/>
</dbReference>
<dbReference type="Gene3D" id="1.10.10.10">
    <property type="entry name" value="Winged helix-like DNA-binding domain superfamily/Winged helix DNA-binding domain"/>
    <property type="match status" value="1"/>
</dbReference>